<dbReference type="EMBL" id="JAFLNC010000003">
    <property type="protein sequence ID" value="MBO0334063.1"/>
    <property type="molecule type" value="Genomic_DNA"/>
</dbReference>
<organism evidence="2 3">
    <name type="scientific">Sneathiella sedimenti</name>
    <dbReference type="NCBI Taxonomy" id="2816034"/>
    <lineage>
        <taxon>Bacteria</taxon>
        <taxon>Pseudomonadati</taxon>
        <taxon>Pseudomonadota</taxon>
        <taxon>Alphaproteobacteria</taxon>
        <taxon>Sneathiellales</taxon>
        <taxon>Sneathiellaceae</taxon>
        <taxon>Sneathiella</taxon>
    </lineage>
</organism>
<evidence type="ECO:0000313" key="3">
    <source>
        <dbReference type="Proteomes" id="UP000664761"/>
    </source>
</evidence>
<comment type="caution">
    <text evidence="2">The sequence shown here is derived from an EMBL/GenBank/DDBJ whole genome shotgun (WGS) entry which is preliminary data.</text>
</comment>
<evidence type="ECO:0000256" key="1">
    <source>
        <dbReference type="SAM" id="Phobius"/>
    </source>
</evidence>
<dbReference type="Proteomes" id="UP000664761">
    <property type="component" value="Unassembled WGS sequence"/>
</dbReference>
<keyword evidence="3" id="KW-1185">Reference proteome</keyword>
<accession>A0ABS3F6F1</accession>
<sequence>MRRGLTIAMIGIVILFCVAIITVYLSIGSVITTTVESYGSAITQTNVTLRETEFSPTTGEAELLDLTVASPAPYTAQPAFLSPRIKMQIDPQTVNNDTIVIKRIEIEAPEITYEITKSGDNLRTIRAHIKEAITTESGGAFPTDRPGPVKKFIVNDLYITNAVVIVQADALVGKKATAVLETLHLEDLGRDEDGLYPAALIEKIYGPLLQATTLAALSTDLNLSDQALNILRGASDETEEVIDRLRNLLEK</sequence>
<name>A0ABS3F6F1_9PROT</name>
<protein>
    <recommendedName>
        <fullName evidence="4">AsmA domain-containing protein</fullName>
    </recommendedName>
</protein>
<evidence type="ECO:0008006" key="4">
    <source>
        <dbReference type="Google" id="ProtNLM"/>
    </source>
</evidence>
<gene>
    <name evidence="2" type="ORF">J0X12_10580</name>
</gene>
<keyword evidence="1" id="KW-0472">Membrane</keyword>
<dbReference type="RefSeq" id="WP_207045419.1">
    <property type="nucleotide sequence ID" value="NZ_JAFLNC010000003.1"/>
</dbReference>
<reference evidence="2 3" key="1">
    <citation type="submission" date="2021-03" db="EMBL/GenBank/DDBJ databases">
        <title>Sneathiella sp. CAU 1612 isolated from Kang Won-do.</title>
        <authorList>
            <person name="Kim W."/>
        </authorList>
    </citation>
    <scope>NUCLEOTIDE SEQUENCE [LARGE SCALE GENOMIC DNA]</scope>
    <source>
        <strain evidence="2 3">CAU 1612</strain>
    </source>
</reference>
<keyword evidence="1" id="KW-0812">Transmembrane</keyword>
<feature type="transmembrane region" description="Helical" evidence="1">
    <location>
        <begin position="7"/>
        <end position="27"/>
    </location>
</feature>
<evidence type="ECO:0000313" key="2">
    <source>
        <dbReference type="EMBL" id="MBO0334063.1"/>
    </source>
</evidence>
<proteinExistence type="predicted"/>
<keyword evidence="1" id="KW-1133">Transmembrane helix</keyword>